<accession>X1BVT8</accession>
<reference evidence="2" key="1">
    <citation type="journal article" date="2014" name="Front. Microbiol.">
        <title>High frequency of phylogenetically diverse reductive dehalogenase-homologous genes in deep subseafloor sedimentary metagenomes.</title>
        <authorList>
            <person name="Kawai M."/>
            <person name="Futagami T."/>
            <person name="Toyoda A."/>
            <person name="Takaki Y."/>
            <person name="Nishi S."/>
            <person name="Hori S."/>
            <person name="Arai W."/>
            <person name="Tsubouchi T."/>
            <person name="Morono Y."/>
            <person name="Uchiyama I."/>
            <person name="Ito T."/>
            <person name="Fujiyama A."/>
            <person name="Inagaki F."/>
            <person name="Takami H."/>
        </authorList>
    </citation>
    <scope>NUCLEOTIDE SEQUENCE</scope>
    <source>
        <strain evidence="2">Expedition CK06-06</strain>
    </source>
</reference>
<dbReference type="PANTHER" id="PTHR30195:SF15">
    <property type="entry name" value="TYPE I RESTRICTION ENZYME HINDI ENDONUCLEASE SUBUNIT"/>
    <property type="match status" value="1"/>
</dbReference>
<sequence>WQDTTFKAQLVCDKKVNAIRYKEFLDEIGLVTNEVLISPLDVREGEDSAYEKFQQEVENTTGKAAKADKIASRTAKHISEKMDEDPAFYKKFSQMLKETIADYEAKRIGEVQYLNKVQEIMNNVLTHTDSDIPEVLKDKDVAKAYYGLTVRANSGL</sequence>
<feature type="non-terminal residue" evidence="2">
    <location>
        <position position="156"/>
    </location>
</feature>
<dbReference type="EMBL" id="BART01014416">
    <property type="protein sequence ID" value="GAG88298.1"/>
    <property type="molecule type" value="Genomic_DNA"/>
</dbReference>
<evidence type="ECO:0000256" key="1">
    <source>
        <dbReference type="ARBA" id="ARBA00022747"/>
    </source>
</evidence>
<dbReference type="AlphaFoldDB" id="X1BVT8"/>
<keyword evidence="1" id="KW-0680">Restriction system</keyword>
<comment type="caution">
    <text evidence="2">The sequence shown here is derived from an EMBL/GenBank/DDBJ whole genome shotgun (WGS) entry which is preliminary data.</text>
</comment>
<organism evidence="2">
    <name type="scientific">marine sediment metagenome</name>
    <dbReference type="NCBI Taxonomy" id="412755"/>
    <lineage>
        <taxon>unclassified sequences</taxon>
        <taxon>metagenomes</taxon>
        <taxon>ecological metagenomes</taxon>
    </lineage>
</organism>
<dbReference type="PANTHER" id="PTHR30195">
    <property type="entry name" value="TYPE I SITE-SPECIFIC DEOXYRIBONUCLEASE PROTEIN SUBUNIT M AND R"/>
    <property type="match status" value="1"/>
</dbReference>
<evidence type="ECO:0008006" key="3">
    <source>
        <dbReference type="Google" id="ProtNLM"/>
    </source>
</evidence>
<dbReference type="InterPro" id="IPR051268">
    <property type="entry name" value="Type-I_R_enzyme_R_subunit"/>
</dbReference>
<proteinExistence type="predicted"/>
<dbReference type="GO" id="GO:0009307">
    <property type="term" value="P:DNA restriction-modification system"/>
    <property type="evidence" value="ECO:0007669"/>
    <property type="project" value="UniProtKB-KW"/>
</dbReference>
<evidence type="ECO:0000313" key="2">
    <source>
        <dbReference type="EMBL" id="GAG88298.1"/>
    </source>
</evidence>
<feature type="non-terminal residue" evidence="2">
    <location>
        <position position="1"/>
    </location>
</feature>
<name>X1BVT8_9ZZZZ</name>
<gene>
    <name evidence="2" type="ORF">S01H4_28781</name>
</gene>
<protein>
    <recommendedName>
        <fullName evidence="3">Restriction endonuclease subunit R</fullName>
    </recommendedName>
</protein>